<reference evidence="2 3" key="1">
    <citation type="submission" date="2024-10" db="EMBL/GenBank/DDBJ databases">
        <title>The Natural Products Discovery Center: Release of the First 8490 Sequenced Strains for Exploring Actinobacteria Biosynthetic Diversity.</title>
        <authorList>
            <person name="Kalkreuter E."/>
            <person name="Kautsar S.A."/>
            <person name="Yang D."/>
            <person name="Bader C.D."/>
            <person name="Teijaro C.N."/>
            <person name="Fluegel L."/>
            <person name="Davis C.M."/>
            <person name="Simpson J.R."/>
            <person name="Lauterbach L."/>
            <person name="Steele A.D."/>
            <person name="Gui C."/>
            <person name="Meng S."/>
            <person name="Li G."/>
            <person name="Viehrig K."/>
            <person name="Ye F."/>
            <person name="Su P."/>
            <person name="Kiefer A.F."/>
            <person name="Nichols A."/>
            <person name="Cepeda A.J."/>
            <person name="Yan W."/>
            <person name="Fan B."/>
            <person name="Jiang Y."/>
            <person name="Adhikari A."/>
            <person name="Zheng C.-J."/>
            <person name="Schuster L."/>
            <person name="Cowan T.M."/>
            <person name="Smanski M.J."/>
            <person name="Chevrette M.G."/>
            <person name="De Carvalho L.P.S."/>
            <person name="Shen B."/>
        </authorList>
    </citation>
    <scope>NUCLEOTIDE SEQUENCE [LARGE SCALE GENOMIC DNA]</scope>
    <source>
        <strain evidence="2 3">NPDC017990</strain>
    </source>
</reference>
<feature type="transmembrane region" description="Helical" evidence="1">
    <location>
        <begin position="89"/>
        <end position="111"/>
    </location>
</feature>
<dbReference type="RefSeq" id="WP_397707265.1">
    <property type="nucleotide sequence ID" value="NZ_JBIRGN010000001.1"/>
</dbReference>
<organism evidence="2 3">
    <name type="scientific">Streptomyces longisporoflavus</name>
    <dbReference type="NCBI Taxonomy" id="28044"/>
    <lineage>
        <taxon>Bacteria</taxon>
        <taxon>Bacillati</taxon>
        <taxon>Actinomycetota</taxon>
        <taxon>Actinomycetes</taxon>
        <taxon>Kitasatosporales</taxon>
        <taxon>Streptomycetaceae</taxon>
        <taxon>Streptomyces</taxon>
    </lineage>
</organism>
<sequence length="122" mass="12282">MGEFLHSVAGFPAILFSAALPLVLGFWLLVALGCADADSFDSDLDAGAVGLGGVPVAVAASLVTAVGWITSLSGSILIGRAAPAGMVHAAADVVLLAASLLLAWCVTRCFVRPLARLRADHG</sequence>
<keyword evidence="1" id="KW-0472">Membrane</keyword>
<protein>
    <submittedName>
        <fullName evidence="2">Uncharacterized protein</fullName>
    </submittedName>
</protein>
<evidence type="ECO:0000256" key="1">
    <source>
        <dbReference type="SAM" id="Phobius"/>
    </source>
</evidence>
<keyword evidence="1" id="KW-1133">Transmembrane helix</keyword>
<accession>A0ABW7QGC9</accession>
<comment type="caution">
    <text evidence="2">The sequence shown here is derived from an EMBL/GenBank/DDBJ whole genome shotgun (WGS) entry which is preliminary data.</text>
</comment>
<evidence type="ECO:0000313" key="2">
    <source>
        <dbReference type="EMBL" id="MFH8544002.1"/>
    </source>
</evidence>
<keyword evidence="1" id="KW-0812">Transmembrane</keyword>
<feature type="transmembrane region" description="Helical" evidence="1">
    <location>
        <begin position="46"/>
        <end position="69"/>
    </location>
</feature>
<proteinExistence type="predicted"/>
<keyword evidence="3" id="KW-1185">Reference proteome</keyword>
<feature type="transmembrane region" description="Helical" evidence="1">
    <location>
        <begin position="12"/>
        <end position="34"/>
    </location>
</feature>
<evidence type="ECO:0000313" key="3">
    <source>
        <dbReference type="Proteomes" id="UP001610818"/>
    </source>
</evidence>
<dbReference type="EMBL" id="JBIRGQ010000001">
    <property type="protein sequence ID" value="MFH8544002.1"/>
    <property type="molecule type" value="Genomic_DNA"/>
</dbReference>
<dbReference type="Proteomes" id="UP001610818">
    <property type="component" value="Unassembled WGS sequence"/>
</dbReference>
<gene>
    <name evidence="2" type="ORF">ACH4F9_03180</name>
</gene>
<name>A0ABW7QGC9_9ACTN</name>